<reference evidence="8" key="1">
    <citation type="submission" date="2021-02" db="EMBL/GenBank/DDBJ databases">
        <authorList>
            <person name="Nowell W R."/>
        </authorList>
    </citation>
    <scope>NUCLEOTIDE SEQUENCE</scope>
</reference>
<name>A0A814YKS3_9BILA</name>
<dbReference type="GO" id="GO:0106274">
    <property type="term" value="F:NAD+-protein-arginine ADP-ribosyltransferase activity"/>
    <property type="evidence" value="ECO:0007669"/>
    <property type="project" value="UniProtKB-EC"/>
</dbReference>
<keyword evidence="7" id="KW-0812">Transmembrane</keyword>
<dbReference type="Pfam" id="PF01129">
    <property type="entry name" value="ART"/>
    <property type="match status" value="1"/>
</dbReference>
<dbReference type="Gene3D" id="3.90.176.10">
    <property type="entry name" value="Toxin ADP-ribosyltransferase, Chain A, domain 1"/>
    <property type="match status" value="1"/>
</dbReference>
<evidence type="ECO:0000313" key="10">
    <source>
        <dbReference type="Proteomes" id="UP000663829"/>
    </source>
</evidence>
<protein>
    <recommendedName>
        <fullName evidence="6">NAD(P)(+)--arginine ADP-ribosyltransferase</fullName>
        <ecNumber evidence="6">2.4.2.31</ecNumber>
    </recommendedName>
    <alternativeName>
        <fullName evidence="6">Mono(ADP-ribosyl)transferase</fullName>
    </alternativeName>
</protein>
<dbReference type="GO" id="GO:0016779">
    <property type="term" value="F:nucleotidyltransferase activity"/>
    <property type="evidence" value="ECO:0007669"/>
    <property type="project" value="UniProtKB-KW"/>
</dbReference>
<dbReference type="EC" id="2.4.2.31" evidence="6"/>
<keyword evidence="7" id="KW-1133">Transmembrane helix</keyword>
<keyword evidence="2 6" id="KW-0328">Glycosyltransferase</keyword>
<accession>A0A814YKS3</accession>
<keyword evidence="4" id="KW-0548">Nucleotidyltransferase</keyword>
<evidence type="ECO:0000256" key="2">
    <source>
        <dbReference type="ARBA" id="ARBA00022676"/>
    </source>
</evidence>
<feature type="transmembrane region" description="Helical" evidence="7">
    <location>
        <begin position="370"/>
        <end position="389"/>
    </location>
</feature>
<comment type="caution">
    <text evidence="8">The sequence shown here is derived from an EMBL/GenBank/DDBJ whole genome shotgun (WGS) entry which is preliminary data.</text>
</comment>
<organism evidence="8 10">
    <name type="scientific">Didymodactylos carnosus</name>
    <dbReference type="NCBI Taxonomy" id="1234261"/>
    <lineage>
        <taxon>Eukaryota</taxon>
        <taxon>Metazoa</taxon>
        <taxon>Spiralia</taxon>
        <taxon>Gnathifera</taxon>
        <taxon>Rotifera</taxon>
        <taxon>Eurotatoria</taxon>
        <taxon>Bdelloidea</taxon>
        <taxon>Philodinida</taxon>
        <taxon>Philodinidae</taxon>
        <taxon>Didymodactylos</taxon>
    </lineage>
</organism>
<evidence type="ECO:0000256" key="1">
    <source>
        <dbReference type="ARBA" id="ARBA00009558"/>
    </source>
</evidence>
<gene>
    <name evidence="8" type="ORF">GPM918_LOCUS25135</name>
    <name evidence="9" type="ORF">SRO942_LOCUS25141</name>
</gene>
<dbReference type="AlphaFoldDB" id="A0A814YKS3"/>
<keyword evidence="7" id="KW-0472">Membrane</keyword>
<dbReference type="InterPro" id="IPR000768">
    <property type="entry name" value="ART"/>
</dbReference>
<evidence type="ECO:0000256" key="6">
    <source>
        <dbReference type="RuleBase" id="RU361228"/>
    </source>
</evidence>
<proteinExistence type="inferred from homology"/>
<keyword evidence="6" id="KW-0521">NADP</keyword>
<evidence type="ECO:0000313" key="9">
    <source>
        <dbReference type="EMBL" id="CAF3992935.1"/>
    </source>
</evidence>
<dbReference type="SUPFAM" id="SSF56399">
    <property type="entry name" value="ADP-ribosylation"/>
    <property type="match status" value="1"/>
</dbReference>
<dbReference type="OrthoDB" id="423533at2759"/>
<evidence type="ECO:0000256" key="4">
    <source>
        <dbReference type="ARBA" id="ARBA00022695"/>
    </source>
</evidence>
<comment type="catalytic activity">
    <reaction evidence="5 6">
        <text>L-arginyl-[protein] + NAD(+) = N(omega)-(ADP-D-ribosyl)-L-arginyl-[protein] + nicotinamide + H(+)</text>
        <dbReference type="Rhea" id="RHEA:19149"/>
        <dbReference type="Rhea" id="RHEA-COMP:10532"/>
        <dbReference type="Rhea" id="RHEA-COMP:15087"/>
        <dbReference type="ChEBI" id="CHEBI:15378"/>
        <dbReference type="ChEBI" id="CHEBI:17154"/>
        <dbReference type="ChEBI" id="CHEBI:29965"/>
        <dbReference type="ChEBI" id="CHEBI:57540"/>
        <dbReference type="ChEBI" id="CHEBI:142554"/>
        <dbReference type="EC" id="2.4.2.31"/>
    </reaction>
</comment>
<sequence length="392" mass="44166">MVRVSRQIGSVINDIEEKRLGVIYAVQNKDMITTSVQDQRVRISSHYTDVIEKPMIGKIAPIKGYENEPLVSLEKAIEPIAHLFNSEIWDNVETAKEKCRQPADNLTQDESASIYLYTMEFDGSSLYLLLNQTLRSKDTVRLKPWFLFVKLFLTALYKLPSKVLTVWRGIRNVGVDVVDTYHSGIKFVEWAVTSCTEKMEVLENEQFLGNSGMRILFSIHCINGKSVSSHSQFKSTEEEIILMPGSFLKVTGSLKVRDMRIVQCKEIRPTNPLIAPPFIRPKQPTKQIQVHNSGSITEAPIKIVQQAWTAPIPKNESVIKTEEISPKPVISHVEYPPLTLIYFIGGLEAIFTLLIFILEIVSLAKSSAPIYRPTGCGIWCTVPFILAIITGT</sequence>
<dbReference type="Proteomes" id="UP000681722">
    <property type="component" value="Unassembled WGS sequence"/>
</dbReference>
<dbReference type="Proteomes" id="UP000663829">
    <property type="component" value="Unassembled WGS sequence"/>
</dbReference>
<dbReference type="PROSITE" id="PS51996">
    <property type="entry name" value="TR_MART"/>
    <property type="match status" value="1"/>
</dbReference>
<keyword evidence="10" id="KW-1185">Reference proteome</keyword>
<dbReference type="EMBL" id="CAJOBC010009641">
    <property type="protein sequence ID" value="CAF3992935.1"/>
    <property type="molecule type" value="Genomic_DNA"/>
</dbReference>
<comment type="similarity">
    <text evidence="1 6">Belongs to the Arg-specific ADP-ribosyltransferase family.</text>
</comment>
<keyword evidence="3 6" id="KW-0808">Transferase</keyword>
<keyword evidence="6" id="KW-0520">NAD</keyword>
<feature type="transmembrane region" description="Helical" evidence="7">
    <location>
        <begin position="340"/>
        <end position="358"/>
    </location>
</feature>
<evidence type="ECO:0000256" key="5">
    <source>
        <dbReference type="ARBA" id="ARBA00047597"/>
    </source>
</evidence>
<dbReference type="EMBL" id="CAJNOQ010009636">
    <property type="protein sequence ID" value="CAF1230224.1"/>
    <property type="molecule type" value="Genomic_DNA"/>
</dbReference>
<evidence type="ECO:0000256" key="7">
    <source>
        <dbReference type="SAM" id="Phobius"/>
    </source>
</evidence>
<evidence type="ECO:0000313" key="8">
    <source>
        <dbReference type="EMBL" id="CAF1230224.1"/>
    </source>
</evidence>
<evidence type="ECO:0000256" key="3">
    <source>
        <dbReference type="ARBA" id="ARBA00022679"/>
    </source>
</evidence>